<keyword evidence="3 6" id="KW-0460">Magnesium</keyword>
<dbReference type="FunFam" id="3.30.390.10:FF:000009">
    <property type="entry name" value="Hydrophobic dipeptide epimerase"/>
    <property type="match status" value="1"/>
</dbReference>
<reference evidence="10" key="1">
    <citation type="submission" date="2016-04" db="EMBL/GenBank/DDBJ databases">
        <title>Draft genome sequence of Paludibacter jiangxiensis strain NM7.</title>
        <authorList>
            <person name="Qiu Y."/>
            <person name="Matsuura N."/>
            <person name="Ohashi A."/>
            <person name="Tourlousse M.D."/>
            <person name="Sekiguchi Y."/>
        </authorList>
    </citation>
    <scope>NUCLEOTIDE SEQUENCE [LARGE SCALE GENOMIC DNA]</scope>
    <source>
        <strain evidence="10">NM7</strain>
    </source>
</reference>
<evidence type="ECO:0000313" key="9">
    <source>
        <dbReference type="EMBL" id="GAT63173.1"/>
    </source>
</evidence>
<comment type="caution">
    <text evidence="9">The sequence shown here is derived from an EMBL/GenBank/DDBJ whole genome shotgun (WGS) entry which is preliminary data.</text>
</comment>
<keyword evidence="2 6" id="KW-0479">Metal-binding</keyword>
<feature type="binding site" evidence="6">
    <location>
        <position position="196"/>
    </location>
    <ligand>
        <name>Mg(2+)</name>
        <dbReference type="ChEBI" id="CHEBI:18420"/>
    </ligand>
</feature>
<comment type="similarity">
    <text evidence="1 7">Belongs to the mandelate racemase/muconate lactonizing enzyme family.</text>
</comment>
<dbReference type="Proteomes" id="UP000076586">
    <property type="component" value="Unassembled WGS sequence"/>
</dbReference>
<dbReference type="SFLD" id="SFLDS00001">
    <property type="entry name" value="Enolase"/>
    <property type="match status" value="1"/>
</dbReference>
<feature type="active site" description="Proton acceptor; specific for (R)-substrate epimerization" evidence="5">
    <location>
        <position position="168"/>
    </location>
</feature>
<accession>A0A171A068</accession>
<dbReference type="CDD" id="cd03319">
    <property type="entry name" value="L-Ala-DL-Glu_epimerase"/>
    <property type="match status" value="1"/>
</dbReference>
<evidence type="ECO:0000256" key="6">
    <source>
        <dbReference type="PIRSR" id="PIRSR634603-3"/>
    </source>
</evidence>
<feature type="binding site" evidence="6">
    <location>
        <position position="222"/>
    </location>
    <ligand>
        <name>Mg(2+)</name>
        <dbReference type="ChEBI" id="CHEBI:18420"/>
    </ligand>
</feature>
<dbReference type="SFLD" id="SFLDG00180">
    <property type="entry name" value="muconate_cycloisomerase"/>
    <property type="match status" value="1"/>
</dbReference>
<evidence type="ECO:0000259" key="8">
    <source>
        <dbReference type="SMART" id="SM00922"/>
    </source>
</evidence>
<organism evidence="9 10">
    <name type="scientific">Paludibacter jiangxiensis</name>
    <dbReference type="NCBI Taxonomy" id="681398"/>
    <lineage>
        <taxon>Bacteria</taxon>
        <taxon>Pseudomonadati</taxon>
        <taxon>Bacteroidota</taxon>
        <taxon>Bacteroidia</taxon>
        <taxon>Bacteroidales</taxon>
        <taxon>Paludibacteraceae</taxon>
        <taxon>Paludibacter</taxon>
    </lineage>
</organism>
<dbReference type="GO" id="GO:0006518">
    <property type="term" value="P:peptide metabolic process"/>
    <property type="evidence" value="ECO:0007669"/>
    <property type="project" value="UniProtKB-ARBA"/>
</dbReference>
<dbReference type="InterPro" id="IPR013341">
    <property type="entry name" value="Mandelate_racemase_N_dom"/>
</dbReference>
<evidence type="ECO:0000256" key="3">
    <source>
        <dbReference type="ARBA" id="ARBA00022842"/>
    </source>
</evidence>
<dbReference type="Pfam" id="PF13378">
    <property type="entry name" value="MR_MLE_C"/>
    <property type="match status" value="1"/>
</dbReference>
<keyword evidence="10" id="KW-1185">Reference proteome</keyword>
<dbReference type="AlphaFoldDB" id="A0A171A068"/>
<evidence type="ECO:0000256" key="1">
    <source>
        <dbReference type="ARBA" id="ARBA00008031"/>
    </source>
</evidence>
<feature type="binding site" evidence="6">
    <location>
        <position position="247"/>
    </location>
    <ligand>
        <name>Mg(2+)</name>
        <dbReference type="ChEBI" id="CHEBI:18420"/>
    </ligand>
</feature>
<gene>
    <name evidence="9" type="ORF">PJIAN_3488</name>
</gene>
<evidence type="ECO:0000313" key="10">
    <source>
        <dbReference type="Proteomes" id="UP000076586"/>
    </source>
</evidence>
<dbReference type="PANTHER" id="PTHR48073:SF2">
    <property type="entry name" value="O-SUCCINYLBENZOATE SYNTHASE"/>
    <property type="match status" value="1"/>
</dbReference>
<dbReference type="PANTHER" id="PTHR48073">
    <property type="entry name" value="O-SUCCINYLBENZOATE SYNTHASE-RELATED"/>
    <property type="match status" value="1"/>
</dbReference>
<keyword evidence="4 7" id="KW-0413">Isomerase</keyword>
<dbReference type="EMBL" id="BDCR01000003">
    <property type="protein sequence ID" value="GAT63173.1"/>
    <property type="molecule type" value="Genomic_DNA"/>
</dbReference>
<dbReference type="SFLD" id="SFLDF00009">
    <property type="entry name" value="o-succinylbenzoate_synthase"/>
    <property type="match status" value="1"/>
</dbReference>
<dbReference type="EC" id="5.1.1.-" evidence="7"/>
<dbReference type="SMART" id="SM00922">
    <property type="entry name" value="MR_MLE"/>
    <property type="match status" value="1"/>
</dbReference>
<dbReference type="InterPro" id="IPR036849">
    <property type="entry name" value="Enolase-like_C_sf"/>
</dbReference>
<evidence type="ECO:0000256" key="4">
    <source>
        <dbReference type="ARBA" id="ARBA00023235"/>
    </source>
</evidence>
<dbReference type="InterPro" id="IPR029017">
    <property type="entry name" value="Enolase-like_N"/>
</dbReference>
<reference evidence="10" key="2">
    <citation type="journal article" date="2017" name="Genome Announc.">
        <title>Draft genome sequence of Paludibacter jiangxiensis NM7(T), a propionate-producing fermentative bacterium.</title>
        <authorList>
            <person name="Qiu Y.-L."/>
            <person name="Tourlousse D.M."/>
            <person name="Matsuura N."/>
            <person name="Ohashi A."/>
            <person name="Sekiguchi Y."/>
        </authorList>
    </citation>
    <scope>NUCLEOTIDE SEQUENCE [LARGE SCALE GENOMIC DNA]</scope>
    <source>
        <strain evidence="10">NM7</strain>
    </source>
</reference>
<dbReference type="SUPFAM" id="SSF51604">
    <property type="entry name" value="Enolase C-terminal domain-like"/>
    <property type="match status" value="1"/>
</dbReference>
<sequence>MKENEELIISGVDIYKSPIKLKEPFVISLGPLTHAQNVVVVIHTNKGISGFGECSPFMTINGESMETGFIVGQYLAKALKGKNALDIAGCTSTMTKTIYANYSIKSAFDIALYDIVSQHAGLPLYKFLGGSKTKSIYTDYTVSIGNPQKMVQDAIKIKEQGFTVIKIKLGESKEADIERIRLIREAIGMELPMRIDANQGWKTEEAAEILQAMKQYNIQLCEEPILREEFMELPRIKQMSPIPIMTDESCCNSYDAKRLNKLNACDFFNIKLGKSGGIFEALKIIDIAKQNNTQIQIGGFLESRLAFTASAHLALTSDLIIHYDFDTPLMFVEDPVVGGIVYGENGKVSLPETPGLGARMEDDYLSKLEKTSI</sequence>
<dbReference type="GO" id="GO:0000287">
    <property type="term" value="F:magnesium ion binding"/>
    <property type="evidence" value="ECO:0007669"/>
    <property type="project" value="UniProtKB-ARBA"/>
</dbReference>
<name>A0A171A068_9BACT</name>
<feature type="active site" description="Proton acceptor; specific for (S)-substrate epimerization" evidence="5">
    <location>
        <position position="271"/>
    </location>
</feature>
<feature type="domain" description="Mandelate racemase/muconate lactonizing enzyme C-terminal" evidence="8">
    <location>
        <begin position="147"/>
        <end position="243"/>
    </location>
</feature>
<comment type="cofactor">
    <cofactor evidence="6 7">
        <name>Mg(2+)</name>
        <dbReference type="ChEBI" id="CHEBI:18420"/>
    </cofactor>
    <text evidence="6 7">Binds 1 Mg(2+) ion per subunit.</text>
</comment>
<evidence type="ECO:0000256" key="2">
    <source>
        <dbReference type="ARBA" id="ARBA00022723"/>
    </source>
</evidence>
<dbReference type="GO" id="GO:0016855">
    <property type="term" value="F:racemase and epimerase activity, acting on amino acids and derivatives"/>
    <property type="evidence" value="ECO:0007669"/>
    <property type="project" value="UniProtKB-UniRule"/>
</dbReference>
<evidence type="ECO:0000256" key="7">
    <source>
        <dbReference type="RuleBase" id="RU366006"/>
    </source>
</evidence>
<dbReference type="InterPro" id="IPR034603">
    <property type="entry name" value="Dipeptide_epimerase"/>
</dbReference>
<dbReference type="Gene3D" id="3.20.20.120">
    <property type="entry name" value="Enolase-like C-terminal domain"/>
    <property type="match status" value="1"/>
</dbReference>
<dbReference type="Pfam" id="PF02746">
    <property type="entry name" value="MR_MLE_N"/>
    <property type="match status" value="1"/>
</dbReference>
<dbReference type="InterPro" id="IPR029065">
    <property type="entry name" value="Enolase_C-like"/>
</dbReference>
<dbReference type="SUPFAM" id="SSF54826">
    <property type="entry name" value="Enolase N-terminal domain-like"/>
    <property type="match status" value="1"/>
</dbReference>
<dbReference type="STRING" id="681398.PJIAN_3488"/>
<evidence type="ECO:0000256" key="5">
    <source>
        <dbReference type="PIRSR" id="PIRSR634603-1"/>
    </source>
</evidence>
<dbReference type="Gene3D" id="3.30.390.10">
    <property type="entry name" value="Enolase-like, N-terminal domain"/>
    <property type="match status" value="1"/>
</dbReference>
<proteinExistence type="inferred from homology"/>
<dbReference type="InterPro" id="IPR013342">
    <property type="entry name" value="Mandelate_racemase_C"/>
</dbReference>
<dbReference type="RefSeq" id="WP_201787355.1">
    <property type="nucleotide sequence ID" value="NZ_BDCR01000003.1"/>
</dbReference>
<protein>
    <recommendedName>
        <fullName evidence="7">Dipeptide epimerase</fullName>
        <ecNumber evidence="7">5.1.1.-</ecNumber>
    </recommendedName>
</protein>